<keyword evidence="2" id="KW-1133">Transmembrane helix</keyword>
<protein>
    <submittedName>
        <fullName evidence="3">Autophagy related 9B</fullName>
    </submittedName>
</protein>
<comment type="caution">
    <text evidence="3">The sequence shown here is derived from an EMBL/GenBank/DDBJ whole genome shotgun (WGS) entry which is preliminary data.</text>
</comment>
<evidence type="ECO:0000256" key="1">
    <source>
        <dbReference type="SAM" id="MobiDB-lite"/>
    </source>
</evidence>
<evidence type="ECO:0000256" key="2">
    <source>
        <dbReference type="SAM" id="Phobius"/>
    </source>
</evidence>
<dbReference type="AlphaFoldDB" id="A0A7J7RI55"/>
<reference evidence="3 4" key="1">
    <citation type="journal article" date="2020" name="Nature">
        <title>Six reference-quality genomes reveal evolution of bat adaptations.</title>
        <authorList>
            <person name="Jebb D."/>
            <person name="Huang Z."/>
            <person name="Pippel M."/>
            <person name="Hughes G.M."/>
            <person name="Lavrichenko K."/>
            <person name="Devanna P."/>
            <person name="Winkler S."/>
            <person name="Jermiin L.S."/>
            <person name="Skirmuntt E.C."/>
            <person name="Katzourakis A."/>
            <person name="Burkitt-Gray L."/>
            <person name="Ray D.A."/>
            <person name="Sullivan K.A.M."/>
            <person name="Roscito J.G."/>
            <person name="Kirilenko B.M."/>
            <person name="Davalos L.M."/>
            <person name="Corthals A.P."/>
            <person name="Power M.L."/>
            <person name="Jones G."/>
            <person name="Ransome R.D."/>
            <person name="Dechmann D.K.N."/>
            <person name="Locatelli A.G."/>
            <person name="Puechmaille S.J."/>
            <person name="Fedrigo O."/>
            <person name="Jarvis E.D."/>
            <person name="Hiller M."/>
            <person name="Vernes S.C."/>
            <person name="Myers E.W."/>
            <person name="Teeling E.C."/>
        </authorList>
    </citation>
    <scope>NUCLEOTIDE SEQUENCE [LARGE SCALE GENOMIC DNA]</scope>
    <source>
        <strain evidence="3">MRhiFer1</strain>
        <tissue evidence="3">Lung</tissue>
    </source>
</reference>
<name>A0A7J7RI55_RHIFE</name>
<keyword evidence="2" id="KW-0812">Transmembrane</keyword>
<dbReference type="Proteomes" id="UP000585614">
    <property type="component" value="Unassembled WGS sequence"/>
</dbReference>
<feature type="transmembrane region" description="Helical" evidence="2">
    <location>
        <begin position="199"/>
        <end position="221"/>
    </location>
</feature>
<keyword evidence="2" id="KW-0472">Membrane</keyword>
<proteinExistence type="predicted"/>
<gene>
    <name evidence="3" type="ORF">mRhiFer1_001173</name>
</gene>
<feature type="region of interest" description="Disordered" evidence="1">
    <location>
        <begin position="55"/>
        <end position="92"/>
    </location>
</feature>
<organism evidence="3 4">
    <name type="scientific">Rhinolophus ferrumequinum</name>
    <name type="common">Greater horseshoe bat</name>
    <dbReference type="NCBI Taxonomy" id="59479"/>
    <lineage>
        <taxon>Eukaryota</taxon>
        <taxon>Metazoa</taxon>
        <taxon>Chordata</taxon>
        <taxon>Craniata</taxon>
        <taxon>Vertebrata</taxon>
        <taxon>Euteleostomi</taxon>
        <taxon>Mammalia</taxon>
        <taxon>Eutheria</taxon>
        <taxon>Laurasiatheria</taxon>
        <taxon>Chiroptera</taxon>
        <taxon>Yinpterochiroptera</taxon>
        <taxon>Rhinolophoidea</taxon>
        <taxon>Rhinolophidae</taxon>
        <taxon>Rhinolophinae</taxon>
        <taxon>Rhinolophus</taxon>
    </lineage>
</organism>
<evidence type="ECO:0000313" key="3">
    <source>
        <dbReference type="EMBL" id="KAF6275812.1"/>
    </source>
</evidence>
<sequence>MVRRMGWGGSRGRLGQWGDLGPASVPLLPMPLPPLPAPPCRGSGGGRVSIFSLSAAPHTRSAPSSVPPPAPGRPCSAVQAPGASQPRHSALPSLATPATHVGRVMTPISAPPSWGSHSTPPLASVTPPASCRCPQGSPGLRIGPLIPEQDYERLEDCDPEGSQDSPLQGEEQQPLLHVPEGLRGSWHHIQNLDSFFTKISFVLGLAAVAGEGSLALAPFLAGGL</sequence>
<evidence type="ECO:0000313" key="4">
    <source>
        <dbReference type="Proteomes" id="UP000585614"/>
    </source>
</evidence>
<dbReference type="EMBL" id="JACAGC010000026">
    <property type="protein sequence ID" value="KAF6275812.1"/>
    <property type="molecule type" value="Genomic_DNA"/>
</dbReference>
<accession>A0A7J7RI55</accession>